<dbReference type="STRING" id="74873.A0A084VD87"/>
<evidence type="ECO:0000256" key="1">
    <source>
        <dbReference type="SAM" id="MobiDB-lite"/>
    </source>
</evidence>
<evidence type="ECO:0000313" key="2">
    <source>
        <dbReference type="EMBL" id="KFB35931.1"/>
    </source>
</evidence>
<organism evidence="2">
    <name type="scientific">Anopheles sinensis</name>
    <name type="common">Mosquito</name>
    <dbReference type="NCBI Taxonomy" id="74873"/>
    <lineage>
        <taxon>Eukaryota</taxon>
        <taxon>Metazoa</taxon>
        <taxon>Ecdysozoa</taxon>
        <taxon>Arthropoda</taxon>
        <taxon>Hexapoda</taxon>
        <taxon>Insecta</taxon>
        <taxon>Pterygota</taxon>
        <taxon>Neoptera</taxon>
        <taxon>Endopterygota</taxon>
        <taxon>Diptera</taxon>
        <taxon>Nematocera</taxon>
        <taxon>Culicoidea</taxon>
        <taxon>Culicidae</taxon>
        <taxon>Anophelinae</taxon>
        <taxon>Anopheles</taxon>
    </lineage>
</organism>
<feature type="compositionally biased region" description="Polar residues" evidence="1">
    <location>
        <begin position="122"/>
        <end position="132"/>
    </location>
</feature>
<feature type="region of interest" description="Disordered" evidence="1">
    <location>
        <begin position="122"/>
        <end position="142"/>
    </location>
</feature>
<reference evidence="3" key="2">
    <citation type="submission" date="2020-05" db="UniProtKB">
        <authorList>
            <consortium name="EnsemblMetazoa"/>
        </authorList>
    </citation>
    <scope>IDENTIFICATION</scope>
</reference>
<protein>
    <submittedName>
        <fullName evidence="2 3">GTPase IMAP family member 8-like protein</fullName>
    </submittedName>
</protein>
<proteinExistence type="predicted"/>
<accession>A0A084VD87</accession>
<evidence type="ECO:0000313" key="4">
    <source>
        <dbReference type="Proteomes" id="UP000030765"/>
    </source>
</evidence>
<dbReference type="VEuPathDB" id="VectorBase:ASIC002888"/>
<dbReference type="OrthoDB" id="7744731at2759"/>
<keyword evidence="4" id="KW-1185">Reference proteome</keyword>
<sequence length="183" mass="21175">MLASCRNWINKQRKKSRWSRCTDCEQHSTEFVCVNLNQIPTESARRQSLPRRLLGRFLSENNVNGEAEQLKEFLKEKGLYFKHQSLQQRRRLKELLDLEQRYLLADIDRVNGSLELQSLQCPRNDRVPQSTPKPAKSSHVPSGSFWPLRNAISLSALPANKILWNKPPAMKVHTSHGYIETAV</sequence>
<dbReference type="AlphaFoldDB" id="A0A084VD87"/>
<gene>
    <name evidence="2" type="ORF">ZHAS_00002888</name>
</gene>
<reference evidence="2 4" key="1">
    <citation type="journal article" date="2014" name="BMC Genomics">
        <title>Genome sequence of Anopheles sinensis provides insight into genetics basis of mosquito competence for malaria parasites.</title>
        <authorList>
            <person name="Zhou D."/>
            <person name="Zhang D."/>
            <person name="Ding G."/>
            <person name="Shi L."/>
            <person name="Hou Q."/>
            <person name="Ye Y."/>
            <person name="Xu Y."/>
            <person name="Zhou H."/>
            <person name="Xiong C."/>
            <person name="Li S."/>
            <person name="Yu J."/>
            <person name="Hong S."/>
            <person name="Yu X."/>
            <person name="Zou P."/>
            <person name="Chen C."/>
            <person name="Chang X."/>
            <person name="Wang W."/>
            <person name="Lv Y."/>
            <person name="Sun Y."/>
            <person name="Ma L."/>
            <person name="Shen B."/>
            <person name="Zhu C."/>
        </authorList>
    </citation>
    <scope>NUCLEOTIDE SEQUENCE [LARGE SCALE GENOMIC DNA]</scope>
</reference>
<name>A0A084VD87_ANOSI</name>
<dbReference type="EMBL" id="KE524650">
    <property type="protein sequence ID" value="KFB35931.1"/>
    <property type="molecule type" value="Genomic_DNA"/>
</dbReference>
<dbReference type="Proteomes" id="UP000030765">
    <property type="component" value="Unassembled WGS sequence"/>
</dbReference>
<evidence type="ECO:0000313" key="3">
    <source>
        <dbReference type="EnsemblMetazoa" id="ASIC002888-PA"/>
    </source>
</evidence>
<dbReference type="EnsemblMetazoa" id="ASIC002888-RA">
    <property type="protein sequence ID" value="ASIC002888-PA"/>
    <property type="gene ID" value="ASIC002888"/>
</dbReference>
<dbReference type="EMBL" id="ATLV01011192">
    <property type="status" value="NOT_ANNOTATED_CDS"/>
    <property type="molecule type" value="Genomic_DNA"/>
</dbReference>